<reference evidence="4" key="2">
    <citation type="journal article" date="2016" name="Sci. Rep.">
        <title>Dictyocaulus viviparus genome, variome and transcriptome elucidate lungworm biology and support future intervention.</title>
        <authorList>
            <person name="McNulty S.N."/>
            <person name="Strube C."/>
            <person name="Rosa B.A."/>
            <person name="Martin J.C."/>
            <person name="Tyagi R."/>
            <person name="Choi Y.J."/>
            <person name="Wang Q."/>
            <person name="Hallsworth Pepin K."/>
            <person name="Zhang X."/>
            <person name="Ozersky P."/>
            <person name="Wilson R.K."/>
            <person name="Sternberg P.W."/>
            <person name="Gasser R.B."/>
            <person name="Mitreva M."/>
        </authorList>
    </citation>
    <scope>NUCLEOTIDE SEQUENCE [LARGE SCALE GENOMIC DNA]</scope>
    <source>
        <strain evidence="4">HannoverDv2000</strain>
    </source>
</reference>
<protein>
    <recommendedName>
        <fullName evidence="2">BEACH domain-containing protein</fullName>
    </recommendedName>
</protein>
<dbReference type="AlphaFoldDB" id="A0A0D8XNP4"/>
<dbReference type="PANTHER" id="PTHR13743:SF86">
    <property type="entry name" value="LYSOSOMAL-TRAFFICKING REGULATOR"/>
    <property type="match status" value="1"/>
</dbReference>
<dbReference type="PROSITE" id="PS50082">
    <property type="entry name" value="WD_REPEATS_2"/>
    <property type="match status" value="1"/>
</dbReference>
<dbReference type="PANTHER" id="PTHR13743">
    <property type="entry name" value="BEIGE/BEACH-RELATED"/>
    <property type="match status" value="1"/>
</dbReference>
<dbReference type="Gene3D" id="2.130.10.10">
    <property type="entry name" value="YVTN repeat-like/Quinoprotein amine dehydrogenase"/>
    <property type="match status" value="1"/>
</dbReference>
<keyword evidence="1" id="KW-0853">WD repeat</keyword>
<feature type="repeat" description="WD" evidence="1">
    <location>
        <begin position="187"/>
        <end position="219"/>
    </location>
</feature>
<name>A0A0D8XNP4_DICVI</name>
<evidence type="ECO:0000313" key="4">
    <source>
        <dbReference type="Proteomes" id="UP000053766"/>
    </source>
</evidence>
<sequence length="415" mass="46472">MVRSYGQMPMQLLHVPHQPHLSFYKDNEVYPAPVRSVRGIRWGDYVGNPLQNEELINVVFSLKTPPEKKLLRIICLPNGLVVGVPPRSLVVFRSSHQSKATVTVNLPELQAIGIVSVFMRTLVFRICIPSESPWLNIAELDDFQVSSMGFSPRNYLIILGSDSGVISTYEINFNAKGIRSIRERFDLLGHSQRITSIAVCDEFNIFITADSSGKAIVWDSNRHAITSLTFIRLLRQSSASSIRSVCISRTTADIAVAVDINKGSIVEFYTINGDLIKKIGVDVRVLCMAMSNQSEGTAVNCLALGLQSGDIRLVETWRLSTIRTIRHPIYTGPVTSMQYSLSARKLFVTKTFVDAELGSDSDCTHVLVWQYGVAQKKQNINGTLQKFSDPFEYLDCYVPHRHRPITESTKTFLRA</sequence>
<gene>
    <name evidence="3" type="ORF">DICVIV_09984</name>
</gene>
<organism evidence="3 4">
    <name type="scientific">Dictyocaulus viviparus</name>
    <name type="common">Bovine lungworm</name>
    <dbReference type="NCBI Taxonomy" id="29172"/>
    <lineage>
        <taxon>Eukaryota</taxon>
        <taxon>Metazoa</taxon>
        <taxon>Ecdysozoa</taxon>
        <taxon>Nematoda</taxon>
        <taxon>Chromadorea</taxon>
        <taxon>Rhabditida</taxon>
        <taxon>Rhabditina</taxon>
        <taxon>Rhabditomorpha</taxon>
        <taxon>Strongyloidea</taxon>
        <taxon>Metastrongylidae</taxon>
        <taxon>Dictyocaulus</taxon>
    </lineage>
</organism>
<feature type="domain" description="BEACH" evidence="2">
    <location>
        <begin position="1"/>
        <end position="20"/>
    </location>
</feature>
<dbReference type="InterPro" id="IPR001680">
    <property type="entry name" value="WD40_rpt"/>
</dbReference>
<dbReference type="STRING" id="29172.A0A0D8XNP4"/>
<proteinExistence type="predicted"/>
<evidence type="ECO:0000313" key="3">
    <source>
        <dbReference type="EMBL" id="KJH44001.1"/>
    </source>
</evidence>
<keyword evidence="4" id="KW-1185">Reference proteome</keyword>
<dbReference type="EMBL" id="KN716508">
    <property type="protein sequence ID" value="KJH44001.1"/>
    <property type="molecule type" value="Genomic_DNA"/>
</dbReference>
<dbReference type="Proteomes" id="UP000053766">
    <property type="component" value="Unassembled WGS sequence"/>
</dbReference>
<dbReference type="InterPro" id="IPR015943">
    <property type="entry name" value="WD40/YVTN_repeat-like_dom_sf"/>
</dbReference>
<dbReference type="OrthoDB" id="26681at2759"/>
<reference evidence="3 4" key="1">
    <citation type="submission" date="2013-11" db="EMBL/GenBank/DDBJ databases">
        <title>Draft genome of the bovine lungworm Dictyocaulus viviparus.</title>
        <authorList>
            <person name="Mitreva M."/>
        </authorList>
    </citation>
    <scope>NUCLEOTIDE SEQUENCE [LARGE SCALE GENOMIC DNA]</scope>
    <source>
        <strain evidence="3 4">HannoverDv2000</strain>
    </source>
</reference>
<evidence type="ECO:0000259" key="2">
    <source>
        <dbReference type="PROSITE" id="PS50197"/>
    </source>
</evidence>
<evidence type="ECO:0000256" key="1">
    <source>
        <dbReference type="PROSITE-ProRule" id="PRU00221"/>
    </source>
</evidence>
<dbReference type="SMART" id="SM00320">
    <property type="entry name" value="WD40"/>
    <property type="match status" value="2"/>
</dbReference>
<accession>A0A0D8XNP4</accession>
<dbReference type="PROSITE" id="PS50197">
    <property type="entry name" value="BEACH"/>
    <property type="match status" value="1"/>
</dbReference>
<dbReference type="InterPro" id="IPR036322">
    <property type="entry name" value="WD40_repeat_dom_sf"/>
</dbReference>
<dbReference type="InterPro" id="IPR050865">
    <property type="entry name" value="BEACH_Domain"/>
</dbReference>
<dbReference type="InterPro" id="IPR000409">
    <property type="entry name" value="BEACH_dom"/>
</dbReference>
<dbReference type="SUPFAM" id="SSF50978">
    <property type="entry name" value="WD40 repeat-like"/>
    <property type="match status" value="1"/>
</dbReference>